<dbReference type="OrthoDB" id="3932313at2759"/>
<proteinExistence type="predicted"/>
<name>A0A9P8JAP5_AURME</name>
<dbReference type="Proteomes" id="UP000779574">
    <property type="component" value="Unassembled WGS sequence"/>
</dbReference>
<evidence type="ECO:0000313" key="2">
    <source>
        <dbReference type="EMBL" id="KAG9693333.1"/>
    </source>
</evidence>
<feature type="compositionally biased region" description="Polar residues" evidence="1">
    <location>
        <begin position="1"/>
        <end position="10"/>
    </location>
</feature>
<gene>
    <name evidence="2" type="ORF">KCU76_g6046</name>
</gene>
<sequence length="95" mass="10107">MQNNTTTNKQAVRDDTQDNAPAASEPAGKPKSGKDLAVEELADYYANSKPLGRRYPVSMVADMLNNSIDGVAGDPPVVKQASKAGKKNNSDKSEK</sequence>
<dbReference type="EMBL" id="JAHFXF010000197">
    <property type="protein sequence ID" value="KAG9693333.1"/>
    <property type="molecule type" value="Genomic_DNA"/>
</dbReference>
<feature type="non-terminal residue" evidence="2">
    <location>
        <position position="1"/>
    </location>
</feature>
<reference evidence="2" key="2">
    <citation type="submission" date="2021-08" db="EMBL/GenBank/DDBJ databases">
        <authorList>
            <person name="Gostincar C."/>
            <person name="Sun X."/>
            <person name="Song Z."/>
            <person name="Gunde-Cimerman N."/>
        </authorList>
    </citation>
    <scope>NUCLEOTIDE SEQUENCE</scope>
    <source>
        <strain evidence="2">EXF-9911</strain>
    </source>
</reference>
<dbReference type="AlphaFoldDB" id="A0A9P8JAP5"/>
<reference evidence="2" key="1">
    <citation type="journal article" date="2021" name="J Fungi (Basel)">
        <title>Virulence traits and population genomics of the black yeast Aureobasidium melanogenum.</title>
        <authorList>
            <person name="Cernosa A."/>
            <person name="Sun X."/>
            <person name="Gostincar C."/>
            <person name="Fang C."/>
            <person name="Gunde-Cimerman N."/>
            <person name="Song Z."/>
        </authorList>
    </citation>
    <scope>NUCLEOTIDE SEQUENCE</scope>
    <source>
        <strain evidence="2">EXF-9911</strain>
    </source>
</reference>
<protein>
    <submittedName>
        <fullName evidence="2">Uncharacterized protein</fullName>
    </submittedName>
</protein>
<evidence type="ECO:0000256" key="1">
    <source>
        <dbReference type="SAM" id="MobiDB-lite"/>
    </source>
</evidence>
<feature type="region of interest" description="Disordered" evidence="1">
    <location>
        <begin position="1"/>
        <end position="36"/>
    </location>
</feature>
<organism evidence="2 3">
    <name type="scientific">Aureobasidium melanogenum</name>
    <name type="common">Aureobasidium pullulans var. melanogenum</name>
    <dbReference type="NCBI Taxonomy" id="46634"/>
    <lineage>
        <taxon>Eukaryota</taxon>
        <taxon>Fungi</taxon>
        <taxon>Dikarya</taxon>
        <taxon>Ascomycota</taxon>
        <taxon>Pezizomycotina</taxon>
        <taxon>Dothideomycetes</taxon>
        <taxon>Dothideomycetidae</taxon>
        <taxon>Dothideales</taxon>
        <taxon>Saccotheciaceae</taxon>
        <taxon>Aureobasidium</taxon>
    </lineage>
</organism>
<feature type="region of interest" description="Disordered" evidence="1">
    <location>
        <begin position="66"/>
        <end position="95"/>
    </location>
</feature>
<comment type="caution">
    <text evidence="2">The sequence shown here is derived from an EMBL/GenBank/DDBJ whole genome shotgun (WGS) entry which is preliminary data.</text>
</comment>
<evidence type="ECO:0000313" key="3">
    <source>
        <dbReference type="Proteomes" id="UP000779574"/>
    </source>
</evidence>
<accession>A0A9P8JAP5</accession>